<dbReference type="Pfam" id="PF13432">
    <property type="entry name" value="TPR_16"/>
    <property type="match status" value="1"/>
</dbReference>
<dbReference type="PANTHER" id="PTHR44858">
    <property type="entry name" value="TETRATRICOPEPTIDE REPEAT PROTEIN 6"/>
    <property type="match status" value="1"/>
</dbReference>
<evidence type="ECO:0000256" key="2">
    <source>
        <dbReference type="ARBA" id="ARBA00022803"/>
    </source>
</evidence>
<dbReference type="PANTHER" id="PTHR44858:SF1">
    <property type="entry name" value="UDP-N-ACETYLGLUCOSAMINE--PEPTIDE N-ACETYLGLUCOSAMINYLTRANSFERASE SPINDLY-RELATED"/>
    <property type="match status" value="1"/>
</dbReference>
<protein>
    <submittedName>
        <fullName evidence="3">Uncharacterized protein</fullName>
    </submittedName>
</protein>
<dbReference type="GO" id="GO:0009279">
    <property type="term" value="C:cell outer membrane"/>
    <property type="evidence" value="ECO:0007669"/>
    <property type="project" value="TreeGrafter"/>
</dbReference>
<dbReference type="Gene3D" id="1.25.40.10">
    <property type="entry name" value="Tetratricopeptide repeat domain"/>
    <property type="match status" value="1"/>
</dbReference>
<sequence length="256" mass="28907">MNGIVRRAVLAFCILLYLPIPIADAVKNPTHPSALHLNARQKAEFFLVKKQYEEALQAYKSLLKNESEDSALFRGLVKAFAGAGQLQEAEKFIVDHLSSHPDSSAAQYGLGYTHYLKGDDIRAQTRFEEAVRLKAGNALAWNNWGAALSRTKSYTLAVDKVKEAIRLDPSNPMYYNNLKRIYREMGSAGLFIADYKRYIKDGPRIVAQGYGRLIAKTLRQESFKYYSEGNLKDAVRKFEEIVVIYKETGYRAGLVP</sequence>
<evidence type="ECO:0000256" key="1">
    <source>
        <dbReference type="ARBA" id="ARBA00022737"/>
    </source>
</evidence>
<dbReference type="PROSITE" id="PS50005">
    <property type="entry name" value="TPR"/>
    <property type="match status" value="1"/>
</dbReference>
<reference evidence="3" key="1">
    <citation type="submission" date="2018-06" db="EMBL/GenBank/DDBJ databases">
        <authorList>
            <person name="Zhirakovskaya E."/>
        </authorList>
    </citation>
    <scope>NUCLEOTIDE SEQUENCE</scope>
</reference>
<dbReference type="SMART" id="SM00028">
    <property type="entry name" value="TPR"/>
    <property type="match status" value="4"/>
</dbReference>
<dbReference type="EMBL" id="UOGG01000222">
    <property type="protein sequence ID" value="VAX32798.1"/>
    <property type="molecule type" value="Genomic_DNA"/>
</dbReference>
<gene>
    <name evidence="3" type="ORF">MNBD_NITROSPINAE05-1266</name>
</gene>
<organism evidence="3">
    <name type="scientific">hydrothermal vent metagenome</name>
    <dbReference type="NCBI Taxonomy" id="652676"/>
    <lineage>
        <taxon>unclassified sequences</taxon>
        <taxon>metagenomes</taxon>
        <taxon>ecological metagenomes</taxon>
    </lineage>
</organism>
<dbReference type="InterPro" id="IPR019734">
    <property type="entry name" value="TPR_rpt"/>
</dbReference>
<name>A0A3B1DA21_9ZZZZ</name>
<dbReference type="AlphaFoldDB" id="A0A3B1DA21"/>
<keyword evidence="1" id="KW-0677">Repeat</keyword>
<proteinExistence type="predicted"/>
<evidence type="ECO:0000313" key="3">
    <source>
        <dbReference type="EMBL" id="VAX32798.1"/>
    </source>
</evidence>
<dbReference type="Pfam" id="PF14559">
    <property type="entry name" value="TPR_19"/>
    <property type="match status" value="1"/>
</dbReference>
<dbReference type="SUPFAM" id="SSF48452">
    <property type="entry name" value="TPR-like"/>
    <property type="match status" value="1"/>
</dbReference>
<keyword evidence="2" id="KW-0802">TPR repeat</keyword>
<dbReference type="InterPro" id="IPR050498">
    <property type="entry name" value="Ycf3"/>
</dbReference>
<dbReference type="GO" id="GO:0046813">
    <property type="term" value="P:receptor-mediated virion attachment to host cell"/>
    <property type="evidence" value="ECO:0007669"/>
    <property type="project" value="TreeGrafter"/>
</dbReference>
<feature type="non-terminal residue" evidence="3">
    <location>
        <position position="256"/>
    </location>
</feature>
<accession>A0A3B1DA21</accession>
<dbReference type="InterPro" id="IPR011990">
    <property type="entry name" value="TPR-like_helical_dom_sf"/>
</dbReference>